<reference evidence="3 4" key="1">
    <citation type="submission" date="2019-02" db="EMBL/GenBank/DDBJ databases">
        <title>Deep-cultivation of Planctomycetes and their phenomic and genomic characterization uncovers novel biology.</title>
        <authorList>
            <person name="Wiegand S."/>
            <person name="Jogler M."/>
            <person name="Boedeker C."/>
            <person name="Pinto D."/>
            <person name="Vollmers J."/>
            <person name="Rivas-Marin E."/>
            <person name="Kohn T."/>
            <person name="Peeters S.H."/>
            <person name="Heuer A."/>
            <person name="Rast P."/>
            <person name="Oberbeckmann S."/>
            <person name="Bunk B."/>
            <person name="Jeske O."/>
            <person name="Meyerdierks A."/>
            <person name="Storesund J.E."/>
            <person name="Kallscheuer N."/>
            <person name="Luecker S."/>
            <person name="Lage O.M."/>
            <person name="Pohl T."/>
            <person name="Merkel B.J."/>
            <person name="Hornburger P."/>
            <person name="Mueller R.-W."/>
            <person name="Bruemmer F."/>
            <person name="Labrenz M."/>
            <person name="Spormann A.M."/>
            <person name="Op Den Camp H."/>
            <person name="Overmann J."/>
            <person name="Amann R."/>
            <person name="Jetten M.S.M."/>
            <person name="Mascher T."/>
            <person name="Medema M.H."/>
            <person name="Devos D.P."/>
            <person name="Kaster A.-K."/>
            <person name="Ovreas L."/>
            <person name="Rohde M."/>
            <person name="Galperin M.Y."/>
            <person name="Jogler C."/>
        </authorList>
    </citation>
    <scope>NUCLEOTIDE SEQUENCE [LARGE SCALE GENOMIC DNA]</scope>
    <source>
        <strain evidence="3 4">Pla144</strain>
    </source>
</reference>
<evidence type="ECO:0000313" key="4">
    <source>
        <dbReference type="Proteomes" id="UP000318437"/>
    </source>
</evidence>
<dbReference type="RefSeq" id="WP_231936385.1">
    <property type="nucleotide sequence ID" value="NZ_SJPS01000004.1"/>
</dbReference>
<feature type="region of interest" description="Disordered" evidence="1">
    <location>
        <begin position="1"/>
        <end position="39"/>
    </location>
</feature>
<dbReference type="NCBIfam" id="TIGR02999">
    <property type="entry name" value="Sig-70_X6"/>
    <property type="match status" value="1"/>
</dbReference>
<comment type="caution">
    <text evidence="3">The sequence shown here is derived from an EMBL/GenBank/DDBJ whole genome shotgun (WGS) entry which is preliminary data.</text>
</comment>
<dbReference type="InterPro" id="IPR011517">
    <property type="entry name" value="RNA_pol_sigma70_ECF-like"/>
</dbReference>
<feature type="domain" description="RNA polymerase sigma-70 ECF-like HTH" evidence="2">
    <location>
        <begin position="108"/>
        <end position="289"/>
    </location>
</feature>
<gene>
    <name evidence="3" type="ORF">Pla144_33360</name>
</gene>
<sequence>MSNRQSPITNHQSPITNHQSPITNHQSPITNHQSPITNHQSQTTFPLASILYPLFARDMGIATAVTYLMRRLGAYIVLLPALPSTYLYPIFAEKVWIFAGRPNTLSPMKDVTLILQQIQEGRAEASADLFPAVYAELRRLATAKMSHERVDHTLSSTALVHEAYVRLVDTDTVRHWDSRAHFFSAAAEAMRRILIDHARQKLATKRGGDLQRHAASDDLAVLPADPAMLIDLNEAIERLEASDAESAEMLKLVLFAGSSVAEAGRLLGMTRDVAYGHWDYIRSWFAVHFDGSVA</sequence>
<evidence type="ECO:0000313" key="3">
    <source>
        <dbReference type="EMBL" id="TWU26119.1"/>
    </source>
</evidence>
<dbReference type="InterPro" id="IPR053812">
    <property type="entry name" value="HTH_Sigma70_ECF-like"/>
</dbReference>
<protein>
    <submittedName>
        <fullName evidence="3">ECF sigma factor</fullName>
    </submittedName>
</protein>
<evidence type="ECO:0000256" key="1">
    <source>
        <dbReference type="SAM" id="MobiDB-lite"/>
    </source>
</evidence>
<organism evidence="3 4">
    <name type="scientific">Bythopirellula polymerisocia</name>
    <dbReference type="NCBI Taxonomy" id="2528003"/>
    <lineage>
        <taxon>Bacteria</taxon>
        <taxon>Pseudomonadati</taxon>
        <taxon>Planctomycetota</taxon>
        <taxon>Planctomycetia</taxon>
        <taxon>Pirellulales</taxon>
        <taxon>Lacipirellulaceae</taxon>
        <taxon>Bythopirellula</taxon>
    </lineage>
</organism>
<name>A0A5C6CTP8_9BACT</name>
<accession>A0A5C6CTP8</accession>
<keyword evidence="4" id="KW-1185">Reference proteome</keyword>
<dbReference type="AlphaFoldDB" id="A0A5C6CTP8"/>
<dbReference type="EMBL" id="SJPS01000004">
    <property type="protein sequence ID" value="TWU26119.1"/>
    <property type="molecule type" value="Genomic_DNA"/>
</dbReference>
<proteinExistence type="predicted"/>
<dbReference type="Pfam" id="PF07638">
    <property type="entry name" value="Sigma70_ECF"/>
    <property type="match status" value="1"/>
</dbReference>
<dbReference type="Proteomes" id="UP000318437">
    <property type="component" value="Unassembled WGS sequence"/>
</dbReference>
<evidence type="ECO:0000259" key="2">
    <source>
        <dbReference type="Pfam" id="PF07638"/>
    </source>
</evidence>